<protein>
    <recommendedName>
        <fullName evidence="3">UDP-glycosyltransferase</fullName>
    </recommendedName>
</protein>
<evidence type="ECO:0000313" key="1">
    <source>
        <dbReference type="EMBL" id="MCK8141916.1"/>
    </source>
</evidence>
<proteinExistence type="predicted"/>
<keyword evidence="2" id="KW-1185">Reference proteome</keyword>
<dbReference type="RefSeq" id="WP_248428232.1">
    <property type="nucleotide sequence ID" value="NZ_JALNUB010000004.1"/>
</dbReference>
<dbReference type="AlphaFoldDB" id="A0A9X1XV06"/>
<dbReference type="Proteomes" id="UP001139260">
    <property type="component" value="Unassembled WGS sequence"/>
</dbReference>
<evidence type="ECO:0000313" key="2">
    <source>
        <dbReference type="Proteomes" id="UP001139260"/>
    </source>
</evidence>
<organism evidence="1 2">
    <name type="scientific">Flavobacterium pygoscelis</name>
    <dbReference type="NCBI Taxonomy" id="2893176"/>
    <lineage>
        <taxon>Bacteria</taxon>
        <taxon>Pseudomonadati</taxon>
        <taxon>Bacteroidota</taxon>
        <taxon>Flavobacteriia</taxon>
        <taxon>Flavobacteriales</taxon>
        <taxon>Flavobacteriaceae</taxon>
        <taxon>Flavobacterium</taxon>
    </lineage>
</organism>
<comment type="caution">
    <text evidence="1">The sequence shown here is derived from an EMBL/GenBank/DDBJ whole genome shotgun (WGS) entry which is preliminary data.</text>
</comment>
<name>A0A9X1XV06_9FLAO</name>
<dbReference type="SUPFAM" id="SSF53756">
    <property type="entry name" value="UDP-Glycosyltransferase/glycogen phosphorylase"/>
    <property type="match status" value="1"/>
</dbReference>
<accession>A0A9X1XV06</accession>
<sequence>MKKLAIVITDGVGFRNFILSDFLSEAEQQFDEVVILSCLPASVYDGFLQKKRVIELEVFEEKFQTWFFRKAKEVAHLQLHKKGNFGITDNLKANRSKTKTPRGYASRFIFKWTSLFHSENWIQRYTKLQQFSFKNNAIVKEYKTILQKEQFDMLFFTHQRPPFIAPLVYQAEQLKIKTATFIFSWDNLASKGRMSANFDYFLVWSELMKTELLHFYKKVNAEDIEVVGTPQFEPYVLERYKATKENFYTQFNLNALKKTICFSCGDISTSKNDELYITVIAEAIKKNKIQDVNFLVRTSPAENPIRFESFVAKYPFIKWNYPKWHLSRKGHQEEWSQRIPSKQDVIDLRSILEYSDLNVNMLSTMSLDFMQFDKPVINPVFGNNGNGLYDDQRFLEYPHIEYVVNSKASQIVKTEQQLINAINLYLQNPETDTEKRKELIQLQIGKPLEGTSKRIVTILRKWSQEK</sequence>
<dbReference type="EMBL" id="JALNUB010000004">
    <property type="protein sequence ID" value="MCK8141916.1"/>
    <property type="molecule type" value="Genomic_DNA"/>
</dbReference>
<gene>
    <name evidence="1" type="ORF">MW871_08420</name>
</gene>
<evidence type="ECO:0008006" key="3">
    <source>
        <dbReference type="Google" id="ProtNLM"/>
    </source>
</evidence>
<reference evidence="1" key="1">
    <citation type="submission" date="2022-04" db="EMBL/GenBank/DDBJ databases">
        <title>Flavobacterium pygoscelis sp. nov. isolated from Chinstrap chick (Pygoscelis antarcticus).</title>
        <authorList>
            <person name="Irgang R."/>
            <person name="Poblete-Morales M."/>
            <person name="Avendano-Herrera R."/>
        </authorList>
    </citation>
    <scope>NUCLEOTIDE SEQUENCE</scope>
    <source>
        <strain evidence="1">I-SCBP12n</strain>
    </source>
</reference>